<dbReference type="InterPro" id="IPR054722">
    <property type="entry name" value="PolX-like_BBD"/>
</dbReference>
<evidence type="ECO:0000313" key="2">
    <source>
        <dbReference type="EMBL" id="CAA7028217.1"/>
    </source>
</evidence>
<proteinExistence type="predicted"/>
<protein>
    <recommendedName>
        <fullName evidence="1">Retrovirus-related Pol polyprotein from transposon TNT 1-94-like beta-barrel domain-containing protein</fullName>
    </recommendedName>
</protein>
<organism evidence="2 3">
    <name type="scientific">Microthlaspi erraticum</name>
    <dbReference type="NCBI Taxonomy" id="1685480"/>
    <lineage>
        <taxon>Eukaryota</taxon>
        <taxon>Viridiplantae</taxon>
        <taxon>Streptophyta</taxon>
        <taxon>Embryophyta</taxon>
        <taxon>Tracheophyta</taxon>
        <taxon>Spermatophyta</taxon>
        <taxon>Magnoliopsida</taxon>
        <taxon>eudicotyledons</taxon>
        <taxon>Gunneridae</taxon>
        <taxon>Pentapetalae</taxon>
        <taxon>rosids</taxon>
        <taxon>malvids</taxon>
        <taxon>Brassicales</taxon>
        <taxon>Brassicaceae</taxon>
        <taxon>Coluteocarpeae</taxon>
        <taxon>Microthlaspi</taxon>
    </lineage>
</organism>
<feature type="domain" description="Retrovirus-related Pol polyprotein from transposon TNT 1-94-like beta-barrel" evidence="1">
    <location>
        <begin position="1"/>
        <end position="71"/>
    </location>
</feature>
<dbReference type="EMBL" id="CACVBM020001064">
    <property type="protein sequence ID" value="CAA7028217.1"/>
    <property type="molecule type" value="Genomic_DNA"/>
</dbReference>
<accession>A0A6D2INP8</accession>
<reference evidence="2" key="1">
    <citation type="submission" date="2020-01" db="EMBL/GenBank/DDBJ databases">
        <authorList>
            <person name="Mishra B."/>
        </authorList>
    </citation>
    <scope>NUCLEOTIDE SEQUENCE [LARGE SCALE GENOMIC DNA]</scope>
</reference>
<gene>
    <name evidence="2" type="ORF">MERR_LOCUS15452</name>
</gene>
<sequence>MTPRRDVFLEMKDLDTERVNMANNTQAQVKGIGSVRFQNLDGTTFVLHEVRYMPEIGRNLISLGTLEEKGCVFKGGGGVLKVIKGCTVFMKGSRNGKDTLYFLQGKAKSREACVVTSDRAS</sequence>
<comment type="caution">
    <text evidence="2">The sequence shown here is derived from an EMBL/GenBank/DDBJ whole genome shotgun (WGS) entry which is preliminary data.</text>
</comment>
<dbReference type="Pfam" id="PF22936">
    <property type="entry name" value="Pol_BBD"/>
    <property type="match status" value="1"/>
</dbReference>
<evidence type="ECO:0000313" key="3">
    <source>
        <dbReference type="Proteomes" id="UP000467841"/>
    </source>
</evidence>
<name>A0A6D2INP8_9BRAS</name>
<dbReference type="Proteomes" id="UP000467841">
    <property type="component" value="Unassembled WGS sequence"/>
</dbReference>
<dbReference type="OrthoDB" id="1750507at2759"/>
<keyword evidence="3" id="KW-1185">Reference proteome</keyword>
<dbReference type="AlphaFoldDB" id="A0A6D2INP8"/>
<evidence type="ECO:0000259" key="1">
    <source>
        <dbReference type="Pfam" id="PF22936"/>
    </source>
</evidence>